<comment type="caution">
    <text evidence="6">The sequence shown here is derived from an EMBL/GenBank/DDBJ whole genome shotgun (WGS) entry which is preliminary data.</text>
</comment>
<dbReference type="EMBL" id="JABTCN010000076">
    <property type="protein sequence ID" value="MBA8777633.1"/>
    <property type="molecule type" value="Genomic_DNA"/>
</dbReference>
<dbReference type="InterPro" id="IPR058240">
    <property type="entry name" value="rSAM_sf"/>
</dbReference>
<evidence type="ECO:0000259" key="5">
    <source>
        <dbReference type="PROSITE" id="PS51918"/>
    </source>
</evidence>
<evidence type="ECO:0000256" key="4">
    <source>
        <dbReference type="ARBA" id="ARBA00023014"/>
    </source>
</evidence>
<dbReference type="AlphaFoldDB" id="A0A9X0PIC7"/>
<dbReference type="Gene3D" id="3.20.20.70">
    <property type="entry name" value="Aldolase class I"/>
    <property type="match status" value="1"/>
</dbReference>
<dbReference type="SFLD" id="SFLDG01067">
    <property type="entry name" value="SPASM/twitch_domain_containing"/>
    <property type="match status" value="1"/>
</dbReference>
<organism evidence="6 7">
    <name type="scientific">Staphylococcus coagulans</name>
    <dbReference type="NCBI Taxonomy" id="74706"/>
    <lineage>
        <taxon>Bacteria</taxon>
        <taxon>Bacillati</taxon>
        <taxon>Bacillota</taxon>
        <taxon>Bacilli</taxon>
        <taxon>Bacillales</taxon>
        <taxon>Staphylococcaceae</taxon>
        <taxon>Staphylococcus</taxon>
    </lineage>
</organism>
<dbReference type="InterPro" id="IPR013785">
    <property type="entry name" value="Aldolase_TIM"/>
</dbReference>
<dbReference type="InterPro" id="IPR007197">
    <property type="entry name" value="rSAM"/>
</dbReference>
<dbReference type="CDD" id="cd01335">
    <property type="entry name" value="Radical_SAM"/>
    <property type="match status" value="1"/>
</dbReference>
<evidence type="ECO:0000313" key="7">
    <source>
        <dbReference type="Proteomes" id="UP000524893"/>
    </source>
</evidence>
<evidence type="ECO:0000256" key="1">
    <source>
        <dbReference type="ARBA" id="ARBA00022691"/>
    </source>
</evidence>
<dbReference type="SFLD" id="SFLDG01386">
    <property type="entry name" value="main_SPASM_domain-containing"/>
    <property type="match status" value="1"/>
</dbReference>
<reference evidence="6 7" key="1">
    <citation type="journal article" date="2020" name="Access Microbiol">
        <title>Isolation and genome sequencing of Staphylococcus schleiferi subspecies coagulans from Antarctic seals.</title>
        <authorList>
            <person name="Foster G."/>
            <person name="Robb A."/>
            <person name="Paterson G.K."/>
        </authorList>
    </citation>
    <scope>NUCLEOTIDE SEQUENCE [LARGE SCALE GENOMIC DNA]</scope>
    <source>
        <strain evidence="6 7">M615/02/4</strain>
    </source>
</reference>
<keyword evidence="2" id="KW-0479">Metal-binding</keyword>
<dbReference type="PANTHER" id="PTHR11228:SF35">
    <property type="entry name" value="MOLYBDENUM COFACTOR BIOSYNTHESIS PROTEIN A-RELATED"/>
    <property type="match status" value="1"/>
</dbReference>
<dbReference type="PROSITE" id="PS51918">
    <property type="entry name" value="RADICAL_SAM"/>
    <property type="match status" value="1"/>
</dbReference>
<dbReference type="GO" id="GO:0003824">
    <property type="term" value="F:catalytic activity"/>
    <property type="evidence" value="ECO:0007669"/>
    <property type="project" value="InterPro"/>
</dbReference>
<protein>
    <submittedName>
        <fullName evidence="6">Radical SAM protein</fullName>
    </submittedName>
</protein>
<dbReference type="GO" id="GO:0051536">
    <property type="term" value="F:iron-sulfur cluster binding"/>
    <property type="evidence" value="ECO:0007669"/>
    <property type="project" value="UniProtKB-KW"/>
</dbReference>
<dbReference type="InterPro" id="IPR023885">
    <property type="entry name" value="4Fe4S-binding_SPASM_dom"/>
</dbReference>
<dbReference type="Pfam" id="PF13186">
    <property type="entry name" value="SPASM"/>
    <property type="match status" value="1"/>
</dbReference>
<dbReference type="SUPFAM" id="SSF102114">
    <property type="entry name" value="Radical SAM enzymes"/>
    <property type="match status" value="1"/>
</dbReference>
<evidence type="ECO:0000256" key="2">
    <source>
        <dbReference type="ARBA" id="ARBA00022723"/>
    </source>
</evidence>
<dbReference type="InterPro" id="IPR006638">
    <property type="entry name" value="Elp3/MiaA/NifB-like_rSAM"/>
</dbReference>
<dbReference type="SFLD" id="SFLDS00029">
    <property type="entry name" value="Radical_SAM"/>
    <property type="match status" value="1"/>
</dbReference>
<feature type="domain" description="Radical SAM core" evidence="5">
    <location>
        <begin position="77"/>
        <end position="298"/>
    </location>
</feature>
<keyword evidence="3" id="KW-0408">Iron</keyword>
<sequence length="409" mass="46249">MVVKLNKNVKLQTVNEIPMLFNLGNSLIIGLDNEGYSFIKGMPYEKEELNGFSDNINFLFKHMEGNGFLDDYECEDDNSVGSAYLHVTNRCNLNCVGCYSMNDSRNIAKDKSLAFIKKEVDELVRHNVKTIVISGGETLIRKDIVDICKYIKDREVKELILITNGTIVNNHVLKHLNKYVDEISVSIDTFDNKTKGYIRDDGIHDRIIKNINKFLEHDFKVNILPTIHQKNVKDMYKFKELADRLGVSISFSMITTDNSNQYSSLIFNKEGLNDLSIALSELNGVTCDVNAYKSLETNKSCGVGDGVIAISSDGDIYPCHMLMLEGMSLGNLKDITLSDAIEFQQNSFFKNYIVDGLKGCKNCNVRYLCGGGCRARAYLHTGEKDGKDPYCGFYYKFYNNLIKELEEAL</sequence>
<dbReference type="RefSeq" id="WP_182281363.1">
    <property type="nucleotide sequence ID" value="NZ_JABTCN010000076.1"/>
</dbReference>
<keyword evidence="1" id="KW-0949">S-adenosyl-L-methionine</keyword>
<name>A0A9X0PIC7_9STAP</name>
<dbReference type="PANTHER" id="PTHR11228">
    <property type="entry name" value="RADICAL SAM DOMAIN PROTEIN"/>
    <property type="match status" value="1"/>
</dbReference>
<evidence type="ECO:0000313" key="6">
    <source>
        <dbReference type="EMBL" id="MBA8777633.1"/>
    </source>
</evidence>
<dbReference type="Proteomes" id="UP000524893">
    <property type="component" value="Unassembled WGS sequence"/>
</dbReference>
<accession>A0A9X0PIC7</accession>
<dbReference type="Pfam" id="PF04055">
    <property type="entry name" value="Radical_SAM"/>
    <property type="match status" value="1"/>
</dbReference>
<keyword evidence="4" id="KW-0411">Iron-sulfur</keyword>
<proteinExistence type="predicted"/>
<evidence type="ECO:0000256" key="3">
    <source>
        <dbReference type="ARBA" id="ARBA00023004"/>
    </source>
</evidence>
<dbReference type="NCBIfam" id="TIGR04085">
    <property type="entry name" value="rSAM_more_4Fe4S"/>
    <property type="match status" value="1"/>
</dbReference>
<gene>
    <name evidence="6" type="ORF">HR081_12220</name>
</gene>
<dbReference type="InterPro" id="IPR050377">
    <property type="entry name" value="Radical_SAM_PqqE_MftC-like"/>
</dbReference>
<dbReference type="SMART" id="SM00729">
    <property type="entry name" value="Elp3"/>
    <property type="match status" value="1"/>
</dbReference>
<dbReference type="GO" id="GO:0046872">
    <property type="term" value="F:metal ion binding"/>
    <property type="evidence" value="ECO:0007669"/>
    <property type="project" value="UniProtKB-KW"/>
</dbReference>